<evidence type="ECO:0000313" key="1">
    <source>
        <dbReference type="EMBL" id="KAA6354790.1"/>
    </source>
</evidence>
<protein>
    <submittedName>
        <fullName evidence="1">Uncharacterized protein</fullName>
    </submittedName>
</protein>
<sequence length="32" mass="3603">GQLKSYVDCPDCKRHNVAFDPCAILQLPLPFN</sequence>
<accession>A0A5J4TB69</accession>
<evidence type="ECO:0000313" key="2">
    <source>
        <dbReference type="Proteomes" id="UP000324800"/>
    </source>
</evidence>
<comment type="caution">
    <text evidence="1">The sequence shown here is derived from an EMBL/GenBank/DDBJ whole genome shotgun (WGS) entry which is preliminary data.</text>
</comment>
<dbReference type="EMBL" id="SNRW01035710">
    <property type="protein sequence ID" value="KAA6354790.1"/>
    <property type="molecule type" value="Genomic_DNA"/>
</dbReference>
<name>A0A5J4TB69_9EUKA</name>
<proteinExistence type="predicted"/>
<dbReference type="AlphaFoldDB" id="A0A5J4TB69"/>
<organism evidence="1 2">
    <name type="scientific">Streblomastix strix</name>
    <dbReference type="NCBI Taxonomy" id="222440"/>
    <lineage>
        <taxon>Eukaryota</taxon>
        <taxon>Metamonada</taxon>
        <taxon>Preaxostyla</taxon>
        <taxon>Oxymonadida</taxon>
        <taxon>Streblomastigidae</taxon>
        <taxon>Streblomastix</taxon>
    </lineage>
</organism>
<reference evidence="1 2" key="1">
    <citation type="submission" date="2019-03" db="EMBL/GenBank/DDBJ databases">
        <title>Single cell metagenomics reveals metabolic interactions within the superorganism composed of flagellate Streblomastix strix and complex community of Bacteroidetes bacteria on its surface.</title>
        <authorList>
            <person name="Treitli S.C."/>
            <person name="Kolisko M."/>
            <person name="Husnik F."/>
            <person name="Keeling P."/>
            <person name="Hampl V."/>
        </authorList>
    </citation>
    <scope>NUCLEOTIDE SEQUENCE [LARGE SCALE GENOMIC DNA]</scope>
    <source>
        <strain evidence="1">ST1C</strain>
    </source>
</reference>
<feature type="non-terminal residue" evidence="1">
    <location>
        <position position="1"/>
    </location>
</feature>
<dbReference type="Proteomes" id="UP000324800">
    <property type="component" value="Unassembled WGS sequence"/>
</dbReference>
<gene>
    <name evidence="1" type="ORF">EZS28_049683</name>
</gene>